<sequence>MMMEVEGVSFCGSLPCGTCDSCARSQCGYYENLCLASWSMGSDAFTHATRGMYIVFTLASSVASVKNVTPILKCSTAGPPTSHQMFIYSLQ</sequence>
<proteinExistence type="predicted"/>
<name>A0A1I8AE08_9BILA</name>
<evidence type="ECO:0000313" key="1">
    <source>
        <dbReference type="Proteomes" id="UP000095287"/>
    </source>
</evidence>
<dbReference type="Proteomes" id="UP000095287">
    <property type="component" value="Unplaced"/>
</dbReference>
<keyword evidence="1" id="KW-1185">Reference proteome</keyword>
<accession>A0A1I8AE08</accession>
<organism evidence="1 2">
    <name type="scientific">Steinernema glaseri</name>
    <dbReference type="NCBI Taxonomy" id="37863"/>
    <lineage>
        <taxon>Eukaryota</taxon>
        <taxon>Metazoa</taxon>
        <taxon>Ecdysozoa</taxon>
        <taxon>Nematoda</taxon>
        <taxon>Chromadorea</taxon>
        <taxon>Rhabditida</taxon>
        <taxon>Tylenchina</taxon>
        <taxon>Panagrolaimomorpha</taxon>
        <taxon>Strongyloidoidea</taxon>
        <taxon>Steinernematidae</taxon>
        <taxon>Steinernema</taxon>
    </lineage>
</organism>
<reference evidence="2" key="1">
    <citation type="submission" date="2016-11" db="UniProtKB">
        <authorList>
            <consortium name="WormBaseParasite"/>
        </authorList>
    </citation>
    <scope>IDENTIFICATION</scope>
</reference>
<protein>
    <submittedName>
        <fullName evidence="2">SMB domain-containing protein</fullName>
    </submittedName>
</protein>
<dbReference type="AlphaFoldDB" id="A0A1I8AE08"/>
<dbReference type="WBParaSite" id="L893_g4814.t1">
    <property type="protein sequence ID" value="L893_g4814.t1"/>
    <property type="gene ID" value="L893_g4814"/>
</dbReference>
<evidence type="ECO:0000313" key="2">
    <source>
        <dbReference type="WBParaSite" id="L893_g4814.t1"/>
    </source>
</evidence>